<gene>
    <name evidence="1" type="ORF">O0554_26225</name>
</gene>
<proteinExistence type="predicted"/>
<dbReference type="EMBL" id="JAPTNE010000070">
    <property type="protein sequence ID" value="MCZ0810331.1"/>
    <property type="molecule type" value="Genomic_DNA"/>
</dbReference>
<evidence type="ECO:0000313" key="1">
    <source>
        <dbReference type="EMBL" id="MCZ0810331.1"/>
    </source>
</evidence>
<reference evidence="1" key="1">
    <citation type="submission" date="2022-09" db="EMBL/GenBank/DDBJ databases">
        <title>Genome analysis and characterization of larvicidal activity of Brevibacillus strains.</title>
        <authorList>
            <person name="Patrusheva E.V."/>
            <person name="Izotova A.O."/>
            <person name="Toshchakov S.V."/>
            <person name="Sineoky S.P."/>
        </authorList>
    </citation>
    <scope>NUCLEOTIDE SEQUENCE</scope>
    <source>
        <strain evidence="1">VKPM_B-13247</strain>
    </source>
</reference>
<sequence length="56" mass="6780">MIGQVYQLQGMQWKVRDIFCKRNVKFARLQCLDERKQPWIVIVDFLDLVAKVRRIS</sequence>
<dbReference type="RefSeq" id="WP_258435021.1">
    <property type="nucleotide sequence ID" value="NZ_JANSGW010000070.1"/>
</dbReference>
<dbReference type="Proteomes" id="UP001077662">
    <property type="component" value="Unassembled WGS sequence"/>
</dbReference>
<protein>
    <submittedName>
        <fullName evidence="1">Uncharacterized protein</fullName>
    </submittedName>
</protein>
<name>A0AAP3GAZ6_BRELA</name>
<accession>A0AAP3GAZ6</accession>
<organism evidence="1 2">
    <name type="scientific">Brevibacillus laterosporus</name>
    <name type="common">Bacillus laterosporus</name>
    <dbReference type="NCBI Taxonomy" id="1465"/>
    <lineage>
        <taxon>Bacteria</taxon>
        <taxon>Bacillati</taxon>
        <taxon>Bacillota</taxon>
        <taxon>Bacilli</taxon>
        <taxon>Bacillales</taxon>
        <taxon>Paenibacillaceae</taxon>
        <taxon>Brevibacillus</taxon>
    </lineage>
</organism>
<evidence type="ECO:0000313" key="2">
    <source>
        <dbReference type="Proteomes" id="UP001077662"/>
    </source>
</evidence>
<comment type="caution">
    <text evidence="1">The sequence shown here is derived from an EMBL/GenBank/DDBJ whole genome shotgun (WGS) entry which is preliminary data.</text>
</comment>
<dbReference type="AlphaFoldDB" id="A0AAP3GAZ6"/>